<evidence type="ECO:0000313" key="1">
    <source>
        <dbReference type="EMBL" id="KKL57135.1"/>
    </source>
</evidence>
<dbReference type="EMBL" id="LAZR01030268">
    <property type="protein sequence ID" value="KKL57135.1"/>
    <property type="molecule type" value="Genomic_DNA"/>
</dbReference>
<reference evidence="1" key="1">
    <citation type="journal article" date="2015" name="Nature">
        <title>Complex archaea that bridge the gap between prokaryotes and eukaryotes.</title>
        <authorList>
            <person name="Spang A."/>
            <person name="Saw J.H."/>
            <person name="Jorgensen S.L."/>
            <person name="Zaremba-Niedzwiedzka K."/>
            <person name="Martijn J."/>
            <person name="Lind A.E."/>
            <person name="van Eijk R."/>
            <person name="Schleper C."/>
            <person name="Guy L."/>
            <person name="Ettema T.J."/>
        </authorList>
    </citation>
    <scope>NUCLEOTIDE SEQUENCE</scope>
</reference>
<dbReference type="AlphaFoldDB" id="A0A0F9FIP6"/>
<accession>A0A0F9FIP6</accession>
<proteinExistence type="predicted"/>
<organism evidence="1">
    <name type="scientific">marine sediment metagenome</name>
    <dbReference type="NCBI Taxonomy" id="412755"/>
    <lineage>
        <taxon>unclassified sequences</taxon>
        <taxon>metagenomes</taxon>
        <taxon>ecological metagenomes</taxon>
    </lineage>
</organism>
<name>A0A0F9FIP6_9ZZZZ</name>
<gene>
    <name evidence="1" type="ORF">LCGC14_2238420</name>
</gene>
<sequence length="118" mass="13676">MDKGIYIYEFHIKESDETFRSFFSTCIAKTQKTEHYAKHVVSTYNCYAYVTKPIPGYVLMKREEILKVKGSDGLVDVEQNVLAFVPNSSIEYLLIMDESDLTEDELFLLHIKPAKILE</sequence>
<comment type="caution">
    <text evidence="1">The sequence shown here is derived from an EMBL/GenBank/DDBJ whole genome shotgun (WGS) entry which is preliminary data.</text>
</comment>
<protein>
    <submittedName>
        <fullName evidence="1">Uncharacterized protein</fullName>
    </submittedName>
</protein>